<accession>A0A1F7SHU4</accession>
<dbReference type="EMBL" id="MGDI01000025">
    <property type="protein sequence ID" value="OGL53301.1"/>
    <property type="molecule type" value="Genomic_DNA"/>
</dbReference>
<sequence length="454" mass="49395">MPFLYSGRILIADLNSQTTEERAFDESFIEENLGGALAGQTLYEEFQGDDPLVISTGPFTATMFPAGALGVITGKSPITGKLSHAPLVLMNGMDLKLTGFDFIVIKGKAENPVYFWLHDEIADIQDASGLWGRDTWETTETIRKDLGEDLIQVLTIGTAGEKGRNSAQVISNYWGTGDKWGFGKVFGDKKLKAIASRGLGLIEVAHPDEFVKKANSLKSKIKNGNIAGKNGIMDFCASIGAEPAKNWIAPVLHRYKACFACPYNCNTFLKYNENPKIIAMDGVEEPGFLMTDIASAIALKKAGLSADDAGKVLELCARLGIEPTCASGEVVKSGAKDFSSAKKAVEALLDKDIENTSPYKMNWGDDAGSFESSFSPWPPLKPLFSDFGIGSDKEKNSSWWKRRNSLSYILGICPIFSLMSPEMGENDMLEFIKSGLDIDRGEGFLDETVGKLKI</sequence>
<reference evidence="2 3" key="1">
    <citation type="journal article" date="2016" name="Nat. Commun.">
        <title>Thousands of microbial genomes shed light on interconnected biogeochemical processes in an aquifer system.</title>
        <authorList>
            <person name="Anantharaman K."/>
            <person name="Brown C.T."/>
            <person name="Hug L.A."/>
            <person name="Sharon I."/>
            <person name="Castelle C.J."/>
            <person name="Probst A.J."/>
            <person name="Thomas B.C."/>
            <person name="Singh A."/>
            <person name="Wilkins M.J."/>
            <person name="Karaoz U."/>
            <person name="Brodie E.L."/>
            <person name="Williams K.H."/>
            <person name="Hubbard S.S."/>
            <person name="Banfield J.F."/>
        </authorList>
    </citation>
    <scope>NUCLEOTIDE SEQUENCE [LARGE SCALE GENOMIC DNA]</scope>
</reference>
<dbReference type="InterPro" id="IPR013983">
    <property type="entry name" value="Ald_Fedxn_OxRdtase_N"/>
</dbReference>
<organism evidence="2 3">
    <name type="scientific">Candidatus Schekmanbacteria bacterium RIFCSPLOWO2_12_FULL_38_15</name>
    <dbReference type="NCBI Taxonomy" id="1817883"/>
    <lineage>
        <taxon>Bacteria</taxon>
        <taxon>Candidatus Schekmaniibacteriota</taxon>
    </lineage>
</organism>
<dbReference type="PANTHER" id="PTHR30038">
    <property type="entry name" value="ALDEHYDE FERREDOXIN OXIDOREDUCTASE"/>
    <property type="match status" value="1"/>
</dbReference>
<dbReference type="InterPro" id="IPR036503">
    <property type="entry name" value="Ald_Fedxn_OxRdtase_N_sf"/>
</dbReference>
<dbReference type="SMART" id="SM00790">
    <property type="entry name" value="AFOR_N"/>
    <property type="match status" value="1"/>
</dbReference>
<dbReference type="PANTHER" id="PTHR30038:SF0">
    <property type="entry name" value="TUNGSTEN-CONTAINING ALDEHYDE FERREDOXIN OXIDOREDUCTASE"/>
    <property type="match status" value="1"/>
</dbReference>
<dbReference type="Gene3D" id="3.60.9.10">
    <property type="entry name" value="Aldehyde ferredoxin oxidoreductase, N-terminal domain"/>
    <property type="match status" value="1"/>
</dbReference>
<dbReference type="Proteomes" id="UP000178082">
    <property type="component" value="Unassembled WGS sequence"/>
</dbReference>
<dbReference type="SUPFAM" id="SSF56228">
    <property type="entry name" value="Aldehyde ferredoxin oxidoreductase, N-terminal domain"/>
    <property type="match status" value="1"/>
</dbReference>
<protein>
    <recommendedName>
        <fullName evidence="1">Aldehyde ferredoxin oxidoreductase N-terminal domain-containing protein</fullName>
    </recommendedName>
</protein>
<feature type="domain" description="Aldehyde ferredoxin oxidoreductase N-terminal" evidence="1">
    <location>
        <begin position="5"/>
        <end position="200"/>
    </location>
</feature>
<name>A0A1F7SHU4_9BACT</name>
<gene>
    <name evidence="2" type="ORF">A3G31_07260</name>
</gene>
<dbReference type="AlphaFoldDB" id="A0A1F7SHU4"/>
<evidence type="ECO:0000313" key="2">
    <source>
        <dbReference type="EMBL" id="OGL53301.1"/>
    </source>
</evidence>
<dbReference type="STRING" id="1817883.A3G31_07260"/>
<comment type="caution">
    <text evidence="2">The sequence shown here is derived from an EMBL/GenBank/DDBJ whole genome shotgun (WGS) entry which is preliminary data.</text>
</comment>
<dbReference type="GO" id="GO:0016625">
    <property type="term" value="F:oxidoreductase activity, acting on the aldehyde or oxo group of donors, iron-sulfur protein as acceptor"/>
    <property type="evidence" value="ECO:0007669"/>
    <property type="project" value="InterPro"/>
</dbReference>
<dbReference type="GO" id="GO:0051536">
    <property type="term" value="F:iron-sulfur cluster binding"/>
    <property type="evidence" value="ECO:0007669"/>
    <property type="project" value="InterPro"/>
</dbReference>
<dbReference type="Pfam" id="PF02730">
    <property type="entry name" value="AFOR_N"/>
    <property type="match status" value="1"/>
</dbReference>
<evidence type="ECO:0000259" key="1">
    <source>
        <dbReference type="SMART" id="SM00790"/>
    </source>
</evidence>
<dbReference type="InterPro" id="IPR051919">
    <property type="entry name" value="W-dependent_AOR"/>
</dbReference>
<evidence type="ECO:0000313" key="3">
    <source>
        <dbReference type="Proteomes" id="UP000178082"/>
    </source>
</evidence>
<proteinExistence type="predicted"/>